<evidence type="ECO:0000313" key="10">
    <source>
        <dbReference type="EMBL" id="WOK09087.1"/>
    </source>
</evidence>
<proteinExistence type="inferred from homology"/>
<keyword evidence="4" id="KW-0319">Glycerol metabolism</keyword>
<dbReference type="SUPFAM" id="SSF51905">
    <property type="entry name" value="FAD/NAD(P)-binding domain"/>
    <property type="match status" value="1"/>
</dbReference>
<dbReference type="PRINTS" id="PR01001">
    <property type="entry name" value="FADG3PDH"/>
</dbReference>
<dbReference type="Pfam" id="PF16901">
    <property type="entry name" value="DAO_C"/>
    <property type="match status" value="1"/>
</dbReference>
<evidence type="ECO:0000256" key="3">
    <source>
        <dbReference type="ARBA" id="ARBA00022630"/>
    </source>
</evidence>
<dbReference type="Proteomes" id="UP001302349">
    <property type="component" value="Chromosome"/>
</dbReference>
<name>A0ABZ0IX48_9BACT</name>
<evidence type="ECO:0000313" key="11">
    <source>
        <dbReference type="Proteomes" id="UP001302349"/>
    </source>
</evidence>
<dbReference type="InterPro" id="IPR000447">
    <property type="entry name" value="G3P_DH_FAD-dep"/>
</dbReference>
<feature type="domain" description="FAD dependent oxidoreductase" evidence="8">
    <location>
        <begin position="23"/>
        <end position="350"/>
    </location>
</feature>
<evidence type="ECO:0000259" key="8">
    <source>
        <dbReference type="Pfam" id="PF01266"/>
    </source>
</evidence>
<evidence type="ECO:0000259" key="9">
    <source>
        <dbReference type="Pfam" id="PF16901"/>
    </source>
</evidence>
<dbReference type="PROSITE" id="PS00978">
    <property type="entry name" value="FAD_G3PDH_2"/>
    <property type="match status" value="1"/>
</dbReference>
<dbReference type="Pfam" id="PF01266">
    <property type="entry name" value="DAO"/>
    <property type="match status" value="1"/>
</dbReference>
<keyword evidence="11" id="KW-1185">Reference proteome</keyword>
<feature type="domain" description="Alpha-glycerophosphate oxidase C-terminal" evidence="9">
    <location>
        <begin position="405"/>
        <end position="531"/>
    </location>
</feature>
<dbReference type="PANTHER" id="PTHR11985:SF35">
    <property type="entry name" value="ANAEROBIC GLYCEROL-3-PHOSPHATE DEHYDROGENASE SUBUNIT A"/>
    <property type="match status" value="1"/>
</dbReference>
<evidence type="ECO:0000256" key="1">
    <source>
        <dbReference type="ARBA" id="ARBA00001974"/>
    </source>
</evidence>
<dbReference type="GO" id="GO:0016491">
    <property type="term" value="F:oxidoreductase activity"/>
    <property type="evidence" value="ECO:0007669"/>
    <property type="project" value="UniProtKB-KW"/>
</dbReference>
<dbReference type="InterPro" id="IPR031656">
    <property type="entry name" value="DAO_C"/>
</dbReference>
<dbReference type="RefSeq" id="WP_317491710.1">
    <property type="nucleotide sequence ID" value="NZ_CP136051.1"/>
</dbReference>
<comment type="similarity">
    <text evidence="2 7">Belongs to the FAD-dependent glycerol-3-phosphate dehydrogenase family.</text>
</comment>
<dbReference type="InterPro" id="IPR036188">
    <property type="entry name" value="FAD/NAD-bd_sf"/>
</dbReference>
<dbReference type="PROSITE" id="PS00977">
    <property type="entry name" value="FAD_G3PDH_1"/>
    <property type="match status" value="1"/>
</dbReference>
<dbReference type="PANTHER" id="PTHR11985">
    <property type="entry name" value="GLYCEROL-3-PHOSPHATE DEHYDROGENASE"/>
    <property type="match status" value="1"/>
</dbReference>
<evidence type="ECO:0000256" key="2">
    <source>
        <dbReference type="ARBA" id="ARBA00007330"/>
    </source>
</evidence>
<comment type="cofactor">
    <cofactor evidence="1 7">
        <name>FAD</name>
        <dbReference type="ChEBI" id="CHEBI:57692"/>
    </cofactor>
</comment>
<evidence type="ECO:0000256" key="6">
    <source>
        <dbReference type="ARBA" id="ARBA00023002"/>
    </source>
</evidence>
<keyword evidence="3 7" id="KW-0285">Flavoprotein</keyword>
<dbReference type="SUPFAM" id="SSF54373">
    <property type="entry name" value="FAD-linked reductases, C-terminal domain"/>
    <property type="match status" value="1"/>
</dbReference>
<evidence type="ECO:0000256" key="5">
    <source>
        <dbReference type="ARBA" id="ARBA00022827"/>
    </source>
</evidence>
<protein>
    <recommendedName>
        <fullName evidence="7">Glycerol-3-phosphate dehydrogenase</fullName>
        <ecNumber evidence="7">1.1.5.3</ecNumber>
    </recommendedName>
</protein>
<keyword evidence="5" id="KW-0274">FAD</keyword>
<organism evidence="10 11">
    <name type="scientific">Imperialibacter roseus</name>
    <dbReference type="NCBI Taxonomy" id="1324217"/>
    <lineage>
        <taxon>Bacteria</taxon>
        <taxon>Pseudomonadati</taxon>
        <taxon>Bacteroidota</taxon>
        <taxon>Cytophagia</taxon>
        <taxon>Cytophagales</taxon>
        <taxon>Flammeovirgaceae</taxon>
        <taxon>Imperialibacter</taxon>
    </lineage>
</organism>
<accession>A0ABZ0IX48</accession>
<comment type="catalytic activity">
    <reaction evidence="7">
        <text>a quinone + sn-glycerol 3-phosphate = dihydroxyacetone phosphate + a quinol</text>
        <dbReference type="Rhea" id="RHEA:18977"/>
        <dbReference type="ChEBI" id="CHEBI:24646"/>
        <dbReference type="ChEBI" id="CHEBI:57597"/>
        <dbReference type="ChEBI" id="CHEBI:57642"/>
        <dbReference type="ChEBI" id="CHEBI:132124"/>
        <dbReference type="EC" id="1.1.5.3"/>
    </reaction>
</comment>
<keyword evidence="6 7" id="KW-0560">Oxidoreductase</keyword>
<dbReference type="Gene3D" id="3.30.9.10">
    <property type="entry name" value="D-Amino Acid Oxidase, subunit A, domain 2"/>
    <property type="match status" value="1"/>
</dbReference>
<gene>
    <name evidence="10" type="ORF">RT717_10615</name>
</gene>
<dbReference type="Gene3D" id="3.50.50.60">
    <property type="entry name" value="FAD/NAD(P)-binding domain"/>
    <property type="match status" value="1"/>
</dbReference>
<dbReference type="EC" id="1.1.5.3" evidence="7"/>
<evidence type="ECO:0000256" key="7">
    <source>
        <dbReference type="RuleBase" id="RU361217"/>
    </source>
</evidence>
<dbReference type="InterPro" id="IPR038299">
    <property type="entry name" value="DAO_C_sf"/>
</dbReference>
<dbReference type="EMBL" id="CP136051">
    <property type="protein sequence ID" value="WOK09087.1"/>
    <property type="molecule type" value="Genomic_DNA"/>
</dbReference>
<reference evidence="10 11" key="1">
    <citation type="journal article" date="2023" name="Microbiol. Resour. Announc.">
        <title>Complete Genome Sequence of Imperialibacter roseus strain P4T.</title>
        <authorList>
            <person name="Tizabi D.R."/>
            <person name="Bachvaroff T."/>
            <person name="Hill R.T."/>
        </authorList>
    </citation>
    <scope>NUCLEOTIDE SEQUENCE [LARGE SCALE GENOMIC DNA]</scope>
    <source>
        <strain evidence="10 11">P4T</strain>
    </source>
</reference>
<sequence length="550" mass="62018">MEFQFSASSHFKQFKSLSTGRFDVIVIGGGITGAGIAVDAAKRGLKVVLFEKGDFASGTSSRSTKLIHGGLRYLKQLEIGLVREVGMERSIVHKMAPHMVIPEKMLLPLVEDGTFGKWATSLGLWVYDVLAGVDGDDRREMLNQEETLAKEPLLNPEKLIGSGYYAEYRTDDARLTIENMKRAAQLGAMPFNYCHVKEFIYKKSKAVGVKVFNEITGEEIEVKSNYIINAAGPWVDTLRDQDHSLEGKRLHLTKGVHIVVPHAKFPLKQAVYFDVPDGRMIFAIPRGKITYIGTTDTDYKDNKDLVLTKKEDADYLLSAVMNTFPSVHLTIKDVCSSWAGLRPLIHEDGKSASELSRKDEIFESESGLLSIAGGKLTGYRKMAERIVDVVMERMYEKNEHKFVKCSTDSLTLPGGDFKNYKEVEKYTSAIEKALKKLGAAPYESWYLVSTYGKQTDTILSMLPDYQQVNDIREKLLMAELDFSFENEMICKPVDYLVQRSGRLYFDIDSVNEFSHLTLKYFAKKFGWGEDRIALEKQAIDEALKRVTTFA</sequence>
<evidence type="ECO:0000256" key="4">
    <source>
        <dbReference type="ARBA" id="ARBA00022798"/>
    </source>
</evidence>
<dbReference type="InterPro" id="IPR006076">
    <property type="entry name" value="FAD-dep_OxRdtase"/>
</dbReference>
<dbReference type="Gene3D" id="1.10.8.870">
    <property type="entry name" value="Alpha-glycerophosphate oxidase, cap domain"/>
    <property type="match status" value="1"/>
</dbReference>